<proteinExistence type="predicted"/>
<accession>A0A2A4T447</accession>
<dbReference type="Gene3D" id="3.40.250.10">
    <property type="entry name" value="Rhodanese-like domain"/>
    <property type="match status" value="1"/>
</dbReference>
<dbReference type="PROSITE" id="PS50206">
    <property type="entry name" value="RHODANESE_3"/>
    <property type="match status" value="1"/>
</dbReference>
<protein>
    <recommendedName>
        <fullName evidence="1">Rhodanese domain-containing protein</fullName>
    </recommendedName>
</protein>
<dbReference type="SUPFAM" id="SSF117916">
    <property type="entry name" value="Fe-S cluster assembly (FSCA) domain-like"/>
    <property type="match status" value="1"/>
</dbReference>
<name>A0A2A4T447_9DELT</name>
<reference evidence="3" key="1">
    <citation type="submission" date="2017-08" db="EMBL/GenBank/DDBJ databases">
        <title>A dynamic microbial community with high functional redundancy inhabits the cold, oxic subseafloor aquifer.</title>
        <authorList>
            <person name="Tully B.J."/>
            <person name="Wheat C.G."/>
            <person name="Glazer B.T."/>
            <person name="Huber J.A."/>
        </authorList>
    </citation>
    <scope>NUCLEOTIDE SEQUENCE [LARGE SCALE GENOMIC DNA]</scope>
</reference>
<dbReference type="GO" id="GO:0051536">
    <property type="term" value="F:iron-sulfur cluster binding"/>
    <property type="evidence" value="ECO:0007669"/>
    <property type="project" value="InterPro"/>
</dbReference>
<evidence type="ECO:0000313" key="2">
    <source>
        <dbReference type="EMBL" id="PCI28091.1"/>
    </source>
</evidence>
<organism evidence="2 3">
    <name type="scientific">SAR324 cluster bacterium</name>
    <dbReference type="NCBI Taxonomy" id="2024889"/>
    <lineage>
        <taxon>Bacteria</taxon>
        <taxon>Deltaproteobacteria</taxon>
        <taxon>SAR324 cluster</taxon>
    </lineage>
</organism>
<evidence type="ECO:0000259" key="1">
    <source>
        <dbReference type="PROSITE" id="PS50206"/>
    </source>
</evidence>
<dbReference type="GO" id="GO:0016226">
    <property type="term" value="P:iron-sulfur cluster assembly"/>
    <property type="evidence" value="ECO:0007669"/>
    <property type="project" value="InterPro"/>
</dbReference>
<dbReference type="EMBL" id="NVSR01000041">
    <property type="protein sequence ID" value="PCI28091.1"/>
    <property type="molecule type" value="Genomic_DNA"/>
</dbReference>
<comment type="caution">
    <text evidence="2">The sequence shown here is derived from an EMBL/GenBank/DDBJ whole genome shotgun (WGS) entry which is preliminary data.</text>
</comment>
<sequence length="200" mass="22039">MKFTNKNVFEASEFVQDSLELLQLRRGNMPPIVIDLRSAVEYQEEHLAGANNLPAEFLEDNLMQLPPFAKIIVYGGDDDTKAHDSVKLLRDQGFSDISFVEGGLNTILSAIRSSDDEIFLGDIPEEEWHVKIEEVLDQKIRAALASDGGGMEVLKIDGNKVYIAYHGACNGCASSTAGTLRFIQTTLSVALNYDIEVITT</sequence>
<evidence type="ECO:0000313" key="3">
    <source>
        <dbReference type="Proteomes" id="UP000218113"/>
    </source>
</evidence>
<dbReference type="SUPFAM" id="SSF52821">
    <property type="entry name" value="Rhodanese/Cell cycle control phosphatase"/>
    <property type="match status" value="1"/>
</dbReference>
<dbReference type="InterPro" id="IPR036873">
    <property type="entry name" value="Rhodanese-like_dom_sf"/>
</dbReference>
<dbReference type="CDD" id="cd00158">
    <property type="entry name" value="RHOD"/>
    <property type="match status" value="1"/>
</dbReference>
<dbReference type="InterPro" id="IPR034904">
    <property type="entry name" value="FSCA_dom_sf"/>
</dbReference>
<dbReference type="Gene3D" id="3.30.300.130">
    <property type="entry name" value="Fe-S cluster assembly (FSCA)"/>
    <property type="match status" value="1"/>
</dbReference>
<dbReference type="Proteomes" id="UP000218113">
    <property type="component" value="Unassembled WGS sequence"/>
</dbReference>
<dbReference type="SMART" id="SM00450">
    <property type="entry name" value="RHOD"/>
    <property type="match status" value="1"/>
</dbReference>
<dbReference type="Pfam" id="PF01106">
    <property type="entry name" value="NifU"/>
    <property type="match status" value="1"/>
</dbReference>
<dbReference type="InterPro" id="IPR001763">
    <property type="entry name" value="Rhodanese-like_dom"/>
</dbReference>
<dbReference type="GO" id="GO:0005506">
    <property type="term" value="F:iron ion binding"/>
    <property type="evidence" value="ECO:0007669"/>
    <property type="project" value="InterPro"/>
</dbReference>
<gene>
    <name evidence="2" type="ORF">COB67_07085</name>
</gene>
<dbReference type="InterPro" id="IPR001075">
    <property type="entry name" value="NIF_FeS_clus_asmbl_NifU_C"/>
</dbReference>
<feature type="domain" description="Rhodanese" evidence="1">
    <location>
        <begin position="27"/>
        <end position="116"/>
    </location>
</feature>
<dbReference type="AlphaFoldDB" id="A0A2A4T447"/>
<dbReference type="Pfam" id="PF00581">
    <property type="entry name" value="Rhodanese"/>
    <property type="match status" value="1"/>
</dbReference>